<keyword evidence="5" id="KW-0808">Transferase</keyword>
<dbReference type="AlphaFoldDB" id="A0A9N9CCD3"/>
<dbReference type="Gene3D" id="3.90.550.20">
    <property type="match status" value="1"/>
</dbReference>
<keyword evidence="4" id="KW-0328">Glycosyltransferase</keyword>
<feature type="non-terminal residue" evidence="13">
    <location>
        <position position="1003"/>
    </location>
</feature>
<dbReference type="EMBL" id="CAJVQA010004272">
    <property type="protein sequence ID" value="CAG8595112.1"/>
    <property type="molecule type" value="Genomic_DNA"/>
</dbReference>
<dbReference type="InterPro" id="IPR029044">
    <property type="entry name" value="Nucleotide-diphossugar_trans"/>
</dbReference>
<evidence type="ECO:0000256" key="7">
    <source>
        <dbReference type="ARBA" id="ARBA00022968"/>
    </source>
</evidence>
<evidence type="ECO:0000313" key="14">
    <source>
        <dbReference type="Proteomes" id="UP000789759"/>
    </source>
</evidence>
<evidence type="ECO:0000256" key="3">
    <source>
        <dbReference type="ARBA" id="ARBA00009003"/>
    </source>
</evidence>
<comment type="subcellular location">
    <subcellularLocation>
        <location evidence="1">Golgi apparatus membrane</location>
        <topology evidence="1">Single-pass type II membrane protein</topology>
    </subcellularLocation>
</comment>
<dbReference type="OrthoDB" id="2139606at2759"/>
<sequence>SHLPTVRSAIGVGLSRSMGIGVPRRLHSILFLLRGLSLVPASYSFISFIYAANQIPSRKAGNVFELSTGLDYWLGAMWCLLAGLWSYWLADGLMRRWLFYYEVTSAIIRLISLQAINWVVTAFVISHYGYDEPVWTWVICSVVLAISNVIQWLFTSTTKHFKPGDPEASKITWRDILRCIVLPLAIASFITMMCLLDQQSKFRHRTNISPDNYKLNTNLSLSEIRIDAEIKVIMIVISSWTEKSYFKRQQFRDTSIKLIPQNFVNVSIAYRFILGIQPSAKAQQIMGSKILAESEQYGDIVMVPSSDLYDDLSHKIYKSFEWANKLNFDYLIKTDDDIFVRMDTVIRELDELGPGERYYWKGLGYWNIPPIQSSANKNSEYGYPLPIFPPFTAGALYILSRDIISLVVTDTPRIFTKNEDQNLGIWLFPYNIKPIHDKRIQQADVCEDDMIAKHFSDSYDPDLSMIDMYENVINNRRLCEGFRQRFCALCYPCAGRDNHWKDWNFDCDNVKGITLLHQTNFLVINQKDSSLVFDEPVSAIMGSKEDEWIIPDVLSQHSSVYSQTNQWYLLHWMIWTTDPSTFQERHYKTIELVWAHTPNAIIFVVTNTLPNQFFDEYRKHGYQIHVINFDQELILKRQWFLGINSKNWILDWKKWEKAQYFPYYLADYMRSVLLYKYGGMYMDMDALWIRVPPDNDMEFIGSDFSSVSADLEWTLDTNGTYLPNGVMRFRKGWAMFREFIENTLSESFPTSCFNCLGPRGITKYVKKNQKLLEENGLKILPNRILYPRDYIQIVDLLKSDPIASQELQKIEKESWSIHLYGKSTNSKLIEEGSVVDLLIKKFSLDIPHSPAPLVKDGKPDYKSKPSLSFNLEGPKKYQFVSTAATEKFTQYSGSLNGQFQGLNIIFIRGGPYKINQATINASAQNGKISFNLHSGALSEISMTINQPTKMDINNLLNSLVYRPNEHTQKEGGKDTINLKVTCDDYSATLNIDVTIPGSEDLGK</sequence>
<keyword evidence="7" id="KW-0735">Signal-anchor</keyword>
<keyword evidence="10 11" id="KW-0472">Membrane</keyword>
<name>A0A9N9CCD3_9GLOM</name>
<feature type="domain" description="Alpha 1,4-glycosyltransferase" evidence="12">
    <location>
        <begin position="734"/>
        <end position="838"/>
    </location>
</feature>
<dbReference type="PRINTS" id="PR02070">
    <property type="entry name" value="NGLYCOSEOS1"/>
</dbReference>
<gene>
    <name evidence="13" type="ORF">CPELLU_LOCUS6723</name>
</gene>
<evidence type="ECO:0000256" key="2">
    <source>
        <dbReference type="ARBA" id="ARBA00008661"/>
    </source>
</evidence>
<dbReference type="PANTHER" id="PTHR11214:SF3">
    <property type="entry name" value="BETA-1,3-GALACTOSYLTRANSFERASE 6"/>
    <property type="match status" value="1"/>
</dbReference>
<dbReference type="Proteomes" id="UP000789759">
    <property type="component" value="Unassembled WGS sequence"/>
</dbReference>
<dbReference type="Pfam" id="PF04488">
    <property type="entry name" value="Gly_transf_sug"/>
    <property type="match status" value="1"/>
</dbReference>
<evidence type="ECO:0000256" key="10">
    <source>
        <dbReference type="ARBA" id="ARBA00023136"/>
    </source>
</evidence>
<evidence type="ECO:0000256" key="4">
    <source>
        <dbReference type="ARBA" id="ARBA00022676"/>
    </source>
</evidence>
<keyword evidence="8 11" id="KW-1133">Transmembrane helix</keyword>
<evidence type="ECO:0000256" key="9">
    <source>
        <dbReference type="ARBA" id="ARBA00023034"/>
    </source>
</evidence>
<feature type="transmembrane region" description="Helical" evidence="11">
    <location>
        <begin position="31"/>
        <end position="52"/>
    </location>
</feature>
<evidence type="ECO:0000259" key="12">
    <source>
        <dbReference type="Pfam" id="PF04572"/>
    </source>
</evidence>
<dbReference type="Pfam" id="PF01762">
    <property type="entry name" value="Galactosyl_T"/>
    <property type="match status" value="1"/>
</dbReference>
<dbReference type="GO" id="GO:0016758">
    <property type="term" value="F:hexosyltransferase activity"/>
    <property type="evidence" value="ECO:0007669"/>
    <property type="project" value="InterPro"/>
</dbReference>
<dbReference type="PANTHER" id="PTHR11214">
    <property type="entry name" value="BETA-1,3-N-ACETYLGLUCOSAMINYLTRANSFERASE"/>
    <property type="match status" value="1"/>
</dbReference>
<feature type="transmembrane region" description="Helical" evidence="11">
    <location>
        <begin position="106"/>
        <end position="128"/>
    </location>
</feature>
<dbReference type="Pfam" id="PF04572">
    <property type="entry name" value="Gb3_synth"/>
    <property type="match status" value="1"/>
</dbReference>
<evidence type="ECO:0000256" key="11">
    <source>
        <dbReference type="SAM" id="Phobius"/>
    </source>
</evidence>
<dbReference type="Gene3D" id="3.90.550.50">
    <property type="match status" value="1"/>
</dbReference>
<reference evidence="13" key="1">
    <citation type="submission" date="2021-06" db="EMBL/GenBank/DDBJ databases">
        <authorList>
            <person name="Kallberg Y."/>
            <person name="Tangrot J."/>
            <person name="Rosling A."/>
        </authorList>
    </citation>
    <scope>NUCLEOTIDE SEQUENCE</scope>
    <source>
        <strain evidence="13">FL966</strain>
    </source>
</reference>
<evidence type="ECO:0000256" key="6">
    <source>
        <dbReference type="ARBA" id="ARBA00022692"/>
    </source>
</evidence>
<dbReference type="GO" id="GO:0006493">
    <property type="term" value="P:protein O-linked glycosylation"/>
    <property type="evidence" value="ECO:0007669"/>
    <property type="project" value="TreeGrafter"/>
</dbReference>
<proteinExistence type="inferred from homology"/>
<protein>
    <submittedName>
        <fullName evidence="13">17640_t:CDS:1</fullName>
    </submittedName>
</protein>
<evidence type="ECO:0000313" key="13">
    <source>
        <dbReference type="EMBL" id="CAG8595112.1"/>
    </source>
</evidence>
<dbReference type="GO" id="GO:0034599">
    <property type="term" value="P:cellular response to oxidative stress"/>
    <property type="evidence" value="ECO:0007669"/>
    <property type="project" value="InterPro"/>
</dbReference>
<dbReference type="SUPFAM" id="SSF53448">
    <property type="entry name" value="Nucleotide-diphospho-sugar transferases"/>
    <property type="match status" value="1"/>
</dbReference>
<dbReference type="InterPro" id="IPR007652">
    <property type="entry name" value="A1-4-GlycosylTfrase_dom"/>
</dbReference>
<feature type="transmembrane region" description="Helical" evidence="11">
    <location>
        <begin position="176"/>
        <end position="196"/>
    </location>
</feature>
<evidence type="ECO:0000256" key="5">
    <source>
        <dbReference type="ARBA" id="ARBA00022679"/>
    </source>
</evidence>
<keyword evidence="6 11" id="KW-0812">Transmembrane</keyword>
<comment type="caution">
    <text evidence="13">The sequence shown here is derived from an EMBL/GenBank/DDBJ whole genome shotgun (WGS) entry which is preliminary data.</text>
</comment>
<keyword evidence="14" id="KW-1185">Reference proteome</keyword>
<dbReference type="InterPro" id="IPR021100">
    <property type="entry name" value="N-glycosylation_EOS1"/>
</dbReference>
<dbReference type="InterPro" id="IPR002659">
    <property type="entry name" value="Glyco_trans_31"/>
</dbReference>
<comment type="similarity">
    <text evidence="3">Belongs to the glycosyltransferase 32 family.</text>
</comment>
<accession>A0A9N9CCD3</accession>
<keyword evidence="9" id="KW-0333">Golgi apparatus</keyword>
<organism evidence="13 14">
    <name type="scientific">Cetraspora pellucida</name>
    <dbReference type="NCBI Taxonomy" id="1433469"/>
    <lineage>
        <taxon>Eukaryota</taxon>
        <taxon>Fungi</taxon>
        <taxon>Fungi incertae sedis</taxon>
        <taxon>Mucoromycota</taxon>
        <taxon>Glomeromycotina</taxon>
        <taxon>Glomeromycetes</taxon>
        <taxon>Diversisporales</taxon>
        <taxon>Gigasporaceae</taxon>
        <taxon>Cetraspora</taxon>
    </lineage>
</organism>
<evidence type="ECO:0000256" key="8">
    <source>
        <dbReference type="ARBA" id="ARBA00022989"/>
    </source>
</evidence>
<feature type="transmembrane region" description="Helical" evidence="11">
    <location>
        <begin position="134"/>
        <end position="155"/>
    </location>
</feature>
<evidence type="ECO:0000256" key="1">
    <source>
        <dbReference type="ARBA" id="ARBA00004323"/>
    </source>
</evidence>
<dbReference type="GO" id="GO:0005789">
    <property type="term" value="C:endoplasmic reticulum membrane"/>
    <property type="evidence" value="ECO:0007669"/>
    <property type="project" value="InterPro"/>
</dbReference>
<dbReference type="InterPro" id="IPR007577">
    <property type="entry name" value="GlycoTrfase_DXD_sugar-bd_CS"/>
</dbReference>
<dbReference type="GO" id="GO:0000139">
    <property type="term" value="C:Golgi membrane"/>
    <property type="evidence" value="ECO:0007669"/>
    <property type="project" value="UniProtKB-SubCell"/>
</dbReference>
<comment type="similarity">
    <text evidence="2">Belongs to the glycosyltransferase 31 family.</text>
</comment>
<feature type="transmembrane region" description="Helical" evidence="11">
    <location>
        <begin position="72"/>
        <end position="94"/>
    </location>
</feature>
<dbReference type="Pfam" id="PF12326">
    <property type="entry name" value="EOS1"/>
    <property type="match status" value="1"/>
</dbReference>